<gene>
    <name evidence="2" type="ORF">EA473_17695</name>
</gene>
<name>A0A3N6LQY8_NATCH</name>
<comment type="caution">
    <text evidence="2">The sequence shown here is derived from an EMBL/GenBank/DDBJ whole genome shotgun (WGS) entry which is preliminary data.</text>
</comment>
<evidence type="ECO:0000256" key="1">
    <source>
        <dbReference type="SAM" id="MobiDB-lite"/>
    </source>
</evidence>
<feature type="compositionally biased region" description="Polar residues" evidence="1">
    <location>
        <begin position="58"/>
        <end position="71"/>
    </location>
</feature>
<dbReference type="AlphaFoldDB" id="A0A3N6LQY8"/>
<keyword evidence="3" id="KW-1185">Reference proteome</keyword>
<dbReference type="Proteomes" id="UP000282323">
    <property type="component" value="Unassembled WGS sequence"/>
</dbReference>
<dbReference type="EMBL" id="REGA01000018">
    <property type="protein sequence ID" value="RQG92088.1"/>
    <property type="molecule type" value="Genomic_DNA"/>
</dbReference>
<protein>
    <submittedName>
        <fullName evidence="2">Uncharacterized protein</fullName>
    </submittedName>
</protein>
<evidence type="ECO:0000313" key="2">
    <source>
        <dbReference type="EMBL" id="RQG92088.1"/>
    </source>
</evidence>
<feature type="region of interest" description="Disordered" evidence="1">
    <location>
        <begin position="46"/>
        <end position="71"/>
    </location>
</feature>
<evidence type="ECO:0000313" key="3">
    <source>
        <dbReference type="Proteomes" id="UP000282323"/>
    </source>
</evidence>
<reference evidence="2 3" key="1">
    <citation type="submission" date="2018-10" db="EMBL/GenBank/DDBJ databases">
        <title>Natrarchaeobius chitinivorans gen. nov., sp. nov., and Natrarchaeobius haloalkaliphilus sp. nov., alkaliphilic, chitin-utilizing haloarchaea from hypersaline alkaline lakes.</title>
        <authorList>
            <person name="Sorokin D.Y."/>
            <person name="Elcheninov A.G."/>
            <person name="Kostrikina N.A."/>
            <person name="Bale N.J."/>
            <person name="Sinninghe Damste J.S."/>
            <person name="Khijniak T.V."/>
            <person name="Kublanov I.V."/>
            <person name="Toshchakov S.V."/>
        </authorList>
    </citation>
    <scope>NUCLEOTIDE SEQUENCE [LARGE SCALE GENOMIC DNA]</scope>
    <source>
        <strain evidence="2 3">AArcht4T</strain>
    </source>
</reference>
<organism evidence="2 3">
    <name type="scientific">Natrarchaeobius chitinivorans</name>
    <dbReference type="NCBI Taxonomy" id="1679083"/>
    <lineage>
        <taxon>Archaea</taxon>
        <taxon>Methanobacteriati</taxon>
        <taxon>Methanobacteriota</taxon>
        <taxon>Stenosarchaea group</taxon>
        <taxon>Halobacteria</taxon>
        <taxon>Halobacteriales</taxon>
        <taxon>Natrialbaceae</taxon>
        <taxon>Natrarchaeobius</taxon>
    </lineage>
</organism>
<proteinExistence type="predicted"/>
<accession>A0A3N6LQY8</accession>
<sequence length="104" mass="11264">MTESVHIDLFDSPSVPAVWEIDLALEMYRVTTSVVVTLEDGFRLQRRPKQSGPCTGAASESGNSNVDPNTFVSEAHDDYRRSLRIEPIGVLPLDPSGGSCRGAS</sequence>